<dbReference type="GO" id="GO:0016226">
    <property type="term" value="P:iron-sulfur cluster assembly"/>
    <property type="evidence" value="ECO:0007669"/>
    <property type="project" value="InterPro"/>
</dbReference>
<organism evidence="2 3">
    <name type="scientific">Candidatus Thermofonsia Clade 3 bacterium</name>
    <dbReference type="NCBI Taxonomy" id="2364212"/>
    <lineage>
        <taxon>Bacteria</taxon>
        <taxon>Bacillati</taxon>
        <taxon>Chloroflexota</taxon>
        <taxon>Candidatus Thermofontia</taxon>
        <taxon>Candidatus Thermofonsia Clade 3</taxon>
    </lineage>
</organism>
<gene>
    <name evidence="2" type="ORF">CUN48_01700</name>
</gene>
<dbReference type="SUPFAM" id="SSF82649">
    <property type="entry name" value="SufE/NifU"/>
    <property type="match status" value="1"/>
</dbReference>
<proteinExistence type="predicted"/>
<dbReference type="NCBIfam" id="TIGR01994">
    <property type="entry name" value="SUF_scaf_2"/>
    <property type="match status" value="1"/>
</dbReference>
<dbReference type="CDD" id="cd06664">
    <property type="entry name" value="IscU_like"/>
    <property type="match status" value="1"/>
</dbReference>
<dbReference type="InterPro" id="IPR002871">
    <property type="entry name" value="NIF_FeS_clus_asmbl_NifU_N"/>
</dbReference>
<reference evidence="2 3" key="1">
    <citation type="submission" date="2017-11" db="EMBL/GenBank/DDBJ databases">
        <title>Evolution of Phototrophy in the Chloroflexi Phylum Driven by Horizontal Gene Transfer.</title>
        <authorList>
            <person name="Ward L.M."/>
            <person name="Hemp J."/>
            <person name="Shih P.M."/>
            <person name="Mcglynn S.E."/>
            <person name="Fischer W."/>
        </authorList>
    </citation>
    <scope>NUCLEOTIDE SEQUENCE [LARGE SCALE GENOMIC DNA]</scope>
    <source>
        <strain evidence="2">JP3_7</strain>
    </source>
</reference>
<protein>
    <submittedName>
        <fullName evidence="2">SUF system NifU family Fe-S cluster assembly protein</fullName>
    </submittedName>
</protein>
<feature type="domain" description="NIF system FeS cluster assembly NifU N-terminal" evidence="1">
    <location>
        <begin position="5"/>
        <end position="126"/>
    </location>
</feature>
<sequence length="130" mass="14384">MQDLYREHILDHYENPRHHGVIEHADISHEESNPLCGDRIRIDVKLGSAGDRVYIADAAFTGDGCIISQAATSMLLEDVVGKPVDEIDQIEPQRVLDLVGVPLTAARVKCALLGLKVLKTGIKLWTLRHP</sequence>
<accession>A0A2M8QG71</accession>
<evidence type="ECO:0000313" key="2">
    <source>
        <dbReference type="EMBL" id="PJF48789.1"/>
    </source>
</evidence>
<dbReference type="GO" id="GO:0051536">
    <property type="term" value="F:iron-sulfur cluster binding"/>
    <property type="evidence" value="ECO:0007669"/>
    <property type="project" value="InterPro"/>
</dbReference>
<dbReference type="PANTHER" id="PTHR10093">
    <property type="entry name" value="IRON-SULFUR CLUSTER ASSEMBLY ENZYME NIFU HOMOLOG"/>
    <property type="match status" value="1"/>
</dbReference>
<evidence type="ECO:0000259" key="1">
    <source>
        <dbReference type="Pfam" id="PF01592"/>
    </source>
</evidence>
<dbReference type="Gene3D" id="3.90.1010.10">
    <property type="match status" value="1"/>
</dbReference>
<dbReference type="Pfam" id="PF01592">
    <property type="entry name" value="NifU_N"/>
    <property type="match status" value="1"/>
</dbReference>
<comment type="caution">
    <text evidence="2">The sequence shown here is derived from an EMBL/GenBank/DDBJ whole genome shotgun (WGS) entry which is preliminary data.</text>
</comment>
<dbReference type="GO" id="GO:0005506">
    <property type="term" value="F:iron ion binding"/>
    <property type="evidence" value="ECO:0007669"/>
    <property type="project" value="InterPro"/>
</dbReference>
<name>A0A2M8QG71_9CHLR</name>
<dbReference type="AlphaFoldDB" id="A0A2M8QG71"/>
<dbReference type="EMBL" id="PGTN01000006">
    <property type="protein sequence ID" value="PJF48789.1"/>
    <property type="molecule type" value="Genomic_DNA"/>
</dbReference>
<dbReference type="Proteomes" id="UP000230790">
    <property type="component" value="Unassembled WGS sequence"/>
</dbReference>
<evidence type="ECO:0000313" key="3">
    <source>
        <dbReference type="Proteomes" id="UP000230790"/>
    </source>
</evidence>